<dbReference type="GO" id="GO:0000160">
    <property type="term" value="P:phosphorelay signal transduction system"/>
    <property type="evidence" value="ECO:0007669"/>
    <property type="project" value="InterPro"/>
</dbReference>
<dbReference type="CDD" id="cd00088">
    <property type="entry name" value="HPT"/>
    <property type="match status" value="1"/>
</dbReference>
<evidence type="ECO:0000256" key="2">
    <source>
        <dbReference type="SAM" id="MobiDB-lite"/>
    </source>
</evidence>
<dbReference type="Proteomes" id="UP001234581">
    <property type="component" value="Unassembled WGS sequence"/>
</dbReference>
<feature type="compositionally biased region" description="Low complexity" evidence="2">
    <location>
        <begin position="25"/>
        <end position="37"/>
    </location>
</feature>
<keyword evidence="1" id="KW-0597">Phosphoprotein</keyword>
<comment type="caution">
    <text evidence="4">The sequence shown here is derived from an EMBL/GenBank/DDBJ whole genome shotgun (WGS) entry which is preliminary data.</text>
</comment>
<dbReference type="InterPro" id="IPR045871">
    <property type="entry name" value="AHP1-5/YPD1"/>
</dbReference>
<protein>
    <recommendedName>
        <fullName evidence="3">HPt domain-containing protein</fullName>
    </recommendedName>
</protein>
<dbReference type="InterPro" id="IPR036641">
    <property type="entry name" value="HPT_dom_sf"/>
</dbReference>
<feature type="compositionally biased region" description="Basic and acidic residues" evidence="2">
    <location>
        <begin position="38"/>
        <end position="50"/>
    </location>
</feature>
<dbReference type="Gene3D" id="1.20.120.160">
    <property type="entry name" value="HPT domain"/>
    <property type="match status" value="1"/>
</dbReference>
<dbReference type="GeneID" id="83211504"/>
<feature type="region of interest" description="Disordered" evidence="2">
    <location>
        <begin position="1"/>
        <end position="55"/>
    </location>
</feature>
<dbReference type="Pfam" id="PF01627">
    <property type="entry name" value="Hpt"/>
    <property type="match status" value="1"/>
</dbReference>
<dbReference type="GO" id="GO:0005634">
    <property type="term" value="C:nucleus"/>
    <property type="evidence" value="ECO:0007669"/>
    <property type="project" value="TreeGrafter"/>
</dbReference>
<dbReference type="AlphaFoldDB" id="A0AAD7Y0N6"/>
<dbReference type="GO" id="GO:0043424">
    <property type="term" value="F:protein histidine kinase binding"/>
    <property type="evidence" value="ECO:0007669"/>
    <property type="project" value="InterPro"/>
</dbReference>
<evidence type="ECO:0000259" key="3">
    <source>
        <dbReference type="PROSITE" id="PS50894"/>
    </source>
</evidence>
<gene>
    <name evidence="4" type="ORF">O0I10_004091</name>
</gene>
<evidence type="ECO:0000256" key="1">
    <source>
        <dbReference type="PROSITE-ProRule" id="PRU00110"/>
    </source>
</evidence>
<feature type="modified residue" description="Phosphohistidine" evidence="1">
    <location>
        <position position="110"/>
    </location>
</feature>
<proteinExistence type="predicted"/>
<feature type="compositionally biased region" description="Basic and acidic residues" evidence="2">
    <location>
        <begin position="1"/>
        <end position="24"/>
    </location>
</feature>
<organism evidence="4 5">
    <name type="scientific">Lichtheimia ornata</name>
    <dbReference type="NCBI Taxonomy" id="688661"/>
    <lineage>
        <taxon>Eukaryota</taxon>
        <taxon>Fungi</taxon>
        <taxon>Fungi incertae sedis</taxon>
        <taxon>Mucoromycota</taxon>
        <taxon>Mucoromycotina</taxon>
        <taxon>Mucoromycetes</taxon>
        <taxon>Mucorales</taxon>
        <taxon>Lichtheimiaceae</taxon>
        <taxon>Lichtheimia</taxon>
    </lineage>
</organism>
<dbReference type="GO" id="GO:0005737">
    <property type="term" value="C:cytoplasm"/>
    <property type="evidence" value="ECO:0007669"/>
    <property type="project" value="TreeGrafter"/>
</dbReference>
<dbReference type="SUPFAM" id="SSF47226">
    <property type="entry name" value="Histidine-containing phosphotransfer domain, HPT domain"/>
    <property type="match status" value="1"/>
</dbReference>
<sequence>MSTSPKAEDKTVEKQELKDEKSTETKATTQDKTTTTTHEQEQDTEPKAVDPDELIDMSTFEQLLDMDDEEDHEFSYSIVLNYFEQAEATFKDMDAALEKDDLSELSRLGHFLKGSSAAIGLKKVKATCEKIQNIGNRQDEVGASLEEADALDRIKKLLPQVKDEYKEAEEYLKSFYDVQDAR</sequence>
<dbReference type="RefSeq" id="XP_058345144.1">
    <property type="nucleotide sequence ID" value="XM_058484156.1"/>
</dbReference>
<evidence type="ECO:0000313" key="5">
    <source>
        <dbReference type="Proteomes" id="UP001234581"/>
    </source>
</evidence>
<dbReference type="PANTHER" id="PTHR28242:SF52">
    <property type="entry name" value="PHOSPHORELAY INTERMEDIATE PROTEIN YPD1"/>
    <property type="match status" value="1"/>
</dbReference>
<dbReference type="SMART" id="SM00073">
    <property type="entry name" value="HPT"/>
    <property type="match status" value="1"/>
</dbReference>
<reference evidence="4 5" key="1">
    <citation type="submission" date="2023-03" db="EMBL/GenBank/DDBJ databases">
        <title>Genome sequence of Lichtheimia ornata CBS 291.66.</title>
        <authorList>
            <person name="Mohabir J.T."/>
            <person name="Shea T.P."/>
            <person name="Kurbessoian T."/>
            <person name="Berby B."/>
            <person name="Fontaine J."/>
            <person name="Livny J."/>
            <person name="Gnirke A."/>
            <person name="Stajich J.E."/>
            <person name="Cuomo C.A."/>
        </authorList>
    </citation>
    <scope>NUCLEOTIDE SEQUENCE [LARGE SCALE GENOMIC DNA]</scope>
    <source>
        <strain evidence="4">CBS 291.66</strain>
    </source>
</reference>
<dbReference type="GO" id="GO:0009927">
    <property type="term" value="F:histidine phosphotransfer kinase activity"/>
    <property type="evidence" value="ECO:0007669"/>
    <property type="project" value="InterPro"/>
</dbReference>
<evidence type="ECO:0000313" key="4">
    <source>
        <dbReference type="EMBL" id="KAJ8660231.1"/>
    </source>
</evidence>
<accession>A0AAD7Y0N6</accession>
<feature type="domain" description="HPt" evidence="3">
    <location>
        <begin position="71"/>
        <end position="168"/>
    </location>
</feature>
<keyword evidence="5" id="KW-1185">Reference proteome</keyword>
<dbReference type="PROSITE" id="PS50894">
    <property type="entry name" value="HPT"/>
    <property type="match status" value="1"/>
</dbReference>
<dbReference type="InterPro" id="IPR008207">
    <property type="entry name" value="Sig_transdc_His_kin_Hpt_dom"/>
</dbReference>
<dbReference type="PANTHER" id="PTHR28242">
    <property type="entry name" value="PHOSPHORELAY INTERMEDIATE PROTEIN YPD1"/>
    <property type="match status" value="1"/>
</dbReference>
<name>A0AAD7Y0N6_9FUNG</name>
<dbReference type="EMBL" id="JARTCD010000014">
    <property type="protein sequence ID" value="KAJ8660231.1"/>
    <property type="molecule type" value="Genomic_DNA"/>
</dbReference>